<organism evidence="7 8">
    <name type="scientific">Bifidobacterium colobi</name>
    <dbReference type="NCBI Taxonomy" id="2809026"/>
    <lineage>
        <taxon>Bacteria</taxon>
        <taxon>Bacillati</taxon>
        <taxon>Actinomycetota</taxon>
        <taxon>Actinomycetes</taxon>
        <taxon>Bifidobacteriales</taxon>
        <taxon>Bifidobacteriaceae</taxon>
        <taxon>Bifidobacterium</taxon>
    </lineage>
</organism>
<dbReference type="EMBL" id="JAFEJU010000002">
    <property type="protein sequence ID" value="MBT1174605.1"/>
    <property type="molecule type" value="Genomic_DNA"/>
</dbReference>
<evidence type="ECO:0000259" key="6">
    <source>
        <dbReference type="PROSITE" id="PS50850"/>
    </source>
</evidence>
<accession>A0ABS5UUV7</accession>
<feature type="transmembrane region" description="Helical" evidence="5">
    <location>
        <begin position="438"/>
        <end position="459"/>
    </location>
</feature>
<dbReference type="Pfam" id="PF13347">
    <property type="entry name" value="MFS_2"/>
    <property type="match status" value="1"/>
</dbReference>
<dbReference type="InterPro" id="IPR020846">
    <property type="entry name" value="MFS_dom"/>
</dbReference>
<evidence type="ECO:0000256" key="4">
    <source>
        <dbReference type="ARBA" id="ARBA00023136"/>
    </source>
</evidence>
<feature type="transmembrane region" description="Helical" evidence="5">
    <location>
        <begin position="158"/>
        <end position="180"/>
    </location>
</feature>
<feature type="transmembrane region" description="Helical" evidence="5">
    <location>
        <begin position="192"/>
        <end position="214"/>
    </location>
</feature>
<dbReference type="SUPFAM" id="SSF103473">
    <property type="entry name" value="MFS general substrate transporter"/>
    <property type="match status" value="1"/>
</dbReference>
<dbReference type="PROSITE" id="PS50850">
    <property type="entry name" value="MFS"/>
    <property type="match status" value="1"/>
</dbReference>
<feature type="transmembrane region" description="Helical" evidence="5">
    <location>
        <begin position="350"/>
        <end position="367"/>
    </location>
</feature>
<feature type="transmembrane region" description="Helical" evidence="5">
    <location>
        <begin position="294"/>
        <end position="314"/>
    </location>
</feature>
<evidence type="ECO:0000313" key="8">
    <source>
        <dbReference type="Proteomes" id="UP000711736"/>
    </source>
</evidence>
<keyword evidence="4 5" id="KW-0472">Membrane</keyword>
<feature type="transmembrane region" description="Helical" evidence="5">
    <location>
        <begin position="97"/>
        <end position="115"/>
    </location>
</feature>
<proteinExistence type="predicted"/>
<evidence type="ECO:0000256" key="2">
    <source>
        <dbReference type="ARBA" id="ARBA00022692"/>
    </source>
</evidence>
<dbReference type="PANTHER" id="PTHR11328">
    <property type="entry name" value="MAJOR FACILITATOR SUPERFAMILY DOMAIN-CONTAINING PROTEIN"/>
    <property type="match status" value="1"/>
</dbReference>
<dbReference type="InterPro" id="IPR039672">
    <property type="entry name" value="MFS_2"/>
</dbReference>
<reference evidence="7 8" key="1">
    <citation type="journal article" date="2021" name="Environ. Microbiol.">
        <title>Genetic insights into the dark matter of the mammalian gut microbiota through targeted genome reconstruction.</title>
        <authorList>
            <person name="Lugli G.A."/>
            <person name="Alessandri G."/>
            <person name="Milani C."/>
            <person name="Viappiani A."/>
            <person name="Fontana F."/>
            <person name="Tarracchini C."/>
            <person name="Mancabelli L."/>
            <person name="Argentini C."/>
            <person name="Ruiz L."/>
            <person name="Margolles A."/>
            <person name="van Sinderen D."/>
            <person name="Turroni F."/>
            <person name="Ventura M."/>
        </authorList>
    </citation>
    <scope>NUCLEOTIDE SEQUENCE [LARGE SCALE GENOMIC DNA]</scope>
    <source>
        <strain evidence="7 8">LC6</strain>
    </source>
</reference>
<gene>
    <name evidence="7" type="ORF">JS530_03620</name>
</gene>
<feature type="transmembrane region" description="Helical" evidence="5">
    <location>
        <begin position="260"/>
        <end position="288"/>
    </location>
</feature>
<feature type="transmembrane region" description="Helical" evidence="5">
    <location>
        <begin position="326"/>
        <end position="344"/>
    </location>
</feature>
<dbReference type="InterPro" id="IPR036259">
    <property type="entry name" value="MFS_trans_sf"/>
</dbReference>
<evidence type="ECO:0000256" key="1">
    <source>
        <dbReference type="ARBA" id="ARBA00004651"/>
    </source>
</evidence>
<keyword evidence="2 5" id="KW-0812">Transmembrane</keyword>
<dbReference type="Proteomes" id="UP000711736">
    <property type="component" value="Unassembled WGS sequence"/>
</dbReference>
<protein>
    <submittedName>
        <fullName evidence="7">MFS transporter</fullName>
    </submittedName>
</protein>
<feature type="domain" description="Major facilitator superfamily (MFS) profile" evidence="6">
    <location>
        <begin position="18"/>
        <end position="465"/>
    </location>
</feature>
<evidence type="ECO:0000313" key="7">
    <source>
        <dbReference type="EMBL" id="MBT1174605.1"/>
    </source>
</evidence>
<comment type="caution">
    <text evidence="7">The sequence shown here is derived from an EMBL/GenBank/DDBJ whole genome shotgun (WGS) entry which is preliminary data.</text>
</comment>
<evidence type="ECO:0000256" key="3">
    <source>
        <dbReference type="ARBA" id="ARBA00022989"/>
    </source>
</evidence>
<keyword evidence="3 5" id="KW-1133">Transmembrane helix</keyword>
<feature type="transmembrane region" description="Helical" evidence="5">
    <location>
        <begin position="20"/>
        <end position="39"/>
    </location>
</feature>
<dbReference type="RefSeq" id="WP_214375847.1">
    <property type="nucleotide sequence ID" value="NZ_JAFEJU010000002.1"/>
</dbReference>
<evidence type="ECO:0000256" key="5">
    <source>
        <dbReference type="SAM" id="Phobius"/>
    </source>
</evidence>
<comment type="subcellular location">
    <subcellularLocation>
        <location evidence="1">Cell membrane</location>
        <topology evidence="1">Multi-pass membrane protein</topology>
    </subcellularLocation>
</comment>
<name>A0ABS5UUV7_9BIFI</name>
<feature type="transmembrane region" description="Helical" evidence="5">
    <location>
        <begin position="121"/>
        <end position="146"/>
    </location>
</feature>
<feature type="transmembrane region" description="Helical" evidence="5">
    <location>
        <begin position="403"/>
        <end position="426"/>
    </location>
</feature>
<sequence>MSNHAPAPASSGATAGKLPLYTKVGYGLIGFSYMIATMINTWQMFYYTTFLGIGIAITTVILAVSKYASAFVSPVWGYVSDRLYSTKIGRRFGRRRTMLLFLTPLVVITYILLWIPNMPAWVYLVTNFLFLAVWPGVSTINSALPAEMTDNTKERGQLVAITQIAGGIGGFLLSMLNAYLFKVWGSKSWEPYFKIAMIYAVAALVFLIIAALTIKERPYDETTDLKSSDNASGSVSPLKRLVSVFWNLISVMKIRTFRSYLWIFITQGVIRGLRGTINSYFIIFVLLLDPTAVSLSQGIATPIAIVCVVVWTWLTIHKGGLTTFRFSSGANILVFIGMFALTLLTGKLSAVQMAAAFTVMTIALNFANSGFATAEQYLITVLPDVDEMVTGKRREGQYAGIRTTVNSIVAAILTMLVGVVLQAVGFQSGTDTQSAGTINALIFMYCAVPIILSLLLVVLTKMMPVTPAIQKQIQEEVARLKNGGSMEDVSDESRKVVEKATGLKYEQCWGHNNIIDATNKA</sequence>
<keyword evidence="8" id="KW-1185">Reference proteome</keyword>
<dbReference type="Gene3D" id="1.20.1250.20">
    <property type="entry name" value="MFS general substrate transporter like domains"/>
    <property type="match status" value="1"/>
</dbReference>
<dbReference type="PANTHER" id="PTHR11328:SF24">
    <property type="entry name" value="MAJOR FACILITATOR SUPERFAMILY (MFS) PROFILE DOMAIN-CONTAINING PROTEIN"/>
    <property type="match status" value="1"/>
</dbReference>